<keyword evidence="3" id="KW-1185">Reference proteome</keyword>
<dbReference type="InterPro" id="IPR017853">
    <property type="entry name" value="GH"/>
</dbReference>
<dbReference type="AlphaFoldDB" id="A0A2A2H2H6"/>
<name>A0A2A2H2H6_METBR</name>
<dbReference type="InterPro" id="IPR025275">
    <property type="entry name" value="DUF4015"/>
</dbReference>
<dbReference type="Proteomes" id="UP000217784">
    <property type="component" value="Unassembled WGS sequence"/>
</dbReference>
<sequence>MTSEKMGGSIMKRLSLLLVLIITCGALFNVNTIYATTENSQIPPNCDDTNLVLNNTTDAQSNVTIQNTTGSTQKNVTEPVNNTTVTNQSMTQNPTSSSQNSGLTLKSFSVTSVKNSTDTTGAKYKNISAIWLNAEYAANLNITKIKNTGITDIFVKCNIYSSTYQNTLKNIVSMFKNSGVRINAWVTCFLDANSKWINPAGTTYTYTVKVTKKVPVKTHYKYWYKSWYKYRGHWYYKWKYVWKTKTTYKNVTTTQKKTGLNTTYNTKVLNATTNMVKNCGIDGINLDYLRYPGTAYKYTNSSQIITSFVKSIYNSVKSINSSVAVSADLMPEGKMNAYYYGQNYTQLAKYLDFMVPLVYKGNFGYNSSTGTSSGGKNGTSWIGSSIAYIVSQSNGTPVVAGLQAYRSANNQTAIPVNELQNDINSAVKNGASGYALFRYGKITEAFFKNSAPITFTSEQIQNAAASLRAYIETNSKLPAYVTIGTTQVSIEDLLNLMVTNVLQLNNGSKTHLTFKNISSPDNPTGDLVTGSITKTEYLNIAQRIKSFIDANNAAPNYASSSLGNIQYESLVYMYSKILDFYSITSGLPNYVDVKAWTALTPVIEARPVYITSDNIINTVTDTNRINTIINALEALGLTAVNWGLGPNSHYSVLQNSTVPANALIVDIYGGACAGTIYEMGQNYYKVLVGAKKVFSVWLAPYATDITNLAWLPRSKDDDFDPPSFTGLANPDQYLLNNGYEYIYSGDLSAIINRIYQEATEPIE</sequence>
<evidence type="ECO:0000313" key="2">
    <source>
        <dbReference type="EMBL" id="PAV03631.1"/>
    </source>
</evidence>
<reference evidence="2 3" key="1">
    <citation type="journal article" date="2017" name="BMC Genomics">
        <title>Genomic analysis of methanogenic archaea reveals a shift towards energy conservation.</title>
        <authorList>
            <person name="Gilmore S.P."/>
            <person name="Henske J.K."/>
            <person name="Sexton J.A."/>
            <person name="Solomon K.V."/>
            <person name="Seppala S."/>
            <person name="Yoo J.I."/>
            <person name="Huyett L.M."/>
            <person name="Pressman A."/>
            <person name="Cogan J.Z."/>
            <person name="Kivenson V."/>
            <person name="Peng X."/>
            <person name="Tan Y."/>
            <person name="Valentine D.L."/>
            <person name="O'Malley M.A."/>
        </authorList>
    </citation>
    <scope>NUCLEOTIDE SEQUENCE [LARGE SCALE GENOMIC DNA]</scope>
    <source>
        <strain evidence="2 3">M.o.H.</strain>
    </source>
</reference>
<proteinExistence type="predicted"/>
<protein>
    <recommendedName>
        <fullName evidence="1">DUF4015 domain-containing protein</fullName>
    </recommendedName>
</protein>
<dbReference type="Gene3D" id="3.20.20.80">
    <property type="entry name" value="Glycosidases"/>
    <property type="match status" value="1"/>
</dbReference>
<gene>
    <name evidence="2" type="ORF">ASJ80_01270</name>
</gene>
<dbReference type="EMBL" id="LMVM01000037">
    <property type="protein sequence ID" value="PAV03631.1"/>
    <property type="molecule type" value="Genomic_DNA"/>
</dbReference>
<feature type="domain" description="DUF4015" evidence="1">
    <location>
        <begin position="241"/>
        <end position="437"/>
    </location>
</feature>
<evidence type="ECO:0000259" key="1">
    <source>
        <dbReference type="Pfam" id="PF13200"/>
    </source>
</evidence>
<dbReference type="RefSeq" id="WP_069583896.1">
    <property type="nucleotide sequence ID" value="NZ_LMVM01000037.1"/>
</dbReference>
<dbReference type="Pfam" id="PF09373">
    <property type="entry name" value="PMBR"/>
    <property type="match status" value="2"/>
</dbReference>
<organism evidence="2 3">
    <name type="scientific">Methanobacterium bryantii</name>
    <dbReference type="NCBI Taxonomy" id="2161"/>
    <lineage>
        <taxon>Archaea</taxon>
        <taxon>Methanobacteriati</taxon>
        <taxon>Methanobacteriota</taxon>
        <taxon>Methanomada group</taxon>
        <taxon>Methanobacteria</taxon>
        <taxon>Methanobacteriales</taxon>
        <taxon>Methanobacteriaceae</taxon>
        <taxon>Methanobacterium</taxon>
    </lineage>
</organism>
<dbReference type="OrthoDB" id="71595at2157"/>
<comment type="caution">
    <text evidence="2">The sequence shown here is derived from an EMBL/GenBank/DDBJ whole genome shotgun (WGS) entry which is preliminary data.</text>
</comment>
<dbReference type="InterPro" id="IPR018975">
    <property type="entry name" value="Pseudomurein-binding_repeat"/>
</dbReference>
<dbReference type="Pfam" id="PF13200">
    <property type="entry name" value="DUF4015"/>
    <property type="match status" value="1"/>
</dbReference>
<accession>A0A2A2H2H6</accession>
<evidence type="ECO:0000313" key="3">
    <source>
        <dbReference type="Proteomes" id="UP000217784"/>
    </source>
</evidence>
<dbReference type="SUPFAM" id="SSF51445">
    <property type="entry name" value="(Trans)glycosidases"/>
    <property type="match status" value="1"/>
</dbReference>